<protein>
    <submittedName>
        <fullName evidence="1">Uncharacterized protein</fullName>
    </submittedName>
</protein>
<proteinExistence type="predicted"/>
<dbReference type="RefSeq" id="WP_036054967.1">
    <property type="nucleotide sequence ID" value="NZ_CADEPT010000010.1"/>
</dbReference>
<reference evidence="1 2" key="1">
    <citation type="submission" date="2014-04" db="EMBL/GenBank/DDBJ databases">
        <authorList>
            <person name="Bishop-Lilly K.A."/>
            <person name="Broomall S.M."/>
            <person name="Chain P.S."/>
            <person name="Chertkov O."/>
            <person name="Coyne S.R."/>
            <person name="Daligault H.E."/>
            <person name="Davenport K.W."/>
            <person name="Erkkila T."/>
            <person name="Frey K.G."/>
            <person name="Gibbons H.S."/>
            <person name="Gu W."/>
            <person name="Jaissle J."/>
            <person name="Johnson S.L."/>
            <person name="Koroleva G.I."/>
            <person name="Ladner J.T."/>
            <person name="Lo C.-C."/>
            <person name="Minogue T.D."/>
            <person name="Munk C."/>
            <person name="Palacios G.F."/>
            <person name="Redden C.L."/>
            <person name="Rosenzweig C.N."/>
            <person name="Scholz M.B."/>
            <person name="Teshima H."/>
            <person name="Xu Y."/>
        </authorList>
    </citation>
    <scope>NUCLEOTIDE SEQUENCE [LARGE SCALE GENOMIC DNA]</scope>
    <source>
        <strain evidence="2">gladioli</strain>
    </source>
</reference>
<dbReference type="Proteomes" id="UP000029590">
    <property type="component" value="Unassembled WGS sequence"/>
</dbReference>
<gene>
    <name evidence="1" type="ORF">DM48_860</name>
</gene>
<accession>A0AAW7R6R1</accession>
<name>A0AAW7R6R1_BURGA</name>
<evidence type="ECO:0000313" key="1">
    <source>
        <dbReference type="EMBL" id="KGC13071.1"/>
    </source>
</evidence>
<dbReference type="KEGG" id="bgo:BM43_6907"/>
<organism evidence="1 2">
    <name type="scientific">Burkholderia gladioli</name>
    <name type="common">Pseudomonas marginata</name>
    <name type="synonym">Phytomonas marginata</name>
    <dbReference type="NCBI Taxonomy" id="28095"/>
    <lineage>
        <taxon>Bacteria</taxon>
        <taxon>Pseudomonadati</taxon>
        <taxon>Pseudomonadota</taxon>
        <taxon>Betaproteobacteria</taxon>
        <taxon>Burkholderiales</taxon>
        <taxon>Burkholderiaceae</taxon>
        <taxon>Burkholderia</taxon>
    </lineage>
</organism>
<dbReference type="EMBL" id="JPGG01000016">
    <property type="protein sequence ID" value="KGC13071.1"/>
    <property type="molecule type" value="Genomic_DNA"/>
</dbReference>
<evidence type="ECO:0000313" key="2">
    <source>
        <dbReference type="Proteomes" id="UP000029590"/>
    </source>
</evidence>
<comment type="caution">
    <text evidence="1">The sequence shown here is derived from an EMBL/GenBank/DDBJ whole genome shotgun (WGS) entry which is preliminary data.</text>
</comment>
<sequence>MSLIDEVCNDPVLQDKVKDAVRGRIKDAADGTEIGTPDGAYNIQVEDVSVEPREAFRSD</sequence>
<dbReference type="AlphaFoldDB" id="A0AAW7R6R1"/>